<sequence>MANTHKEGSGSIKVLLIPPLLERNYEILFKHFRPEFRKLFTFYIIKPIPRHENGVVDYSALLDYCVNLVKEEDIGIVFANKQAGVLVWAVLCQKFSHIRGPSVESVFLSNHEYYKTVIVDAREQKIPFSLQYFGDDCYDFAFRVMTSVMPPCIIRPCLGIGHSNYKFHNRDELLTVANQCKLDTEHIIGMHSYLVSNFVDLKRYPMATARAVLLNSILDSPSTKVHIEACVFQKDVIMWALCDVINSLEDDSDAANKLSGLTMPSDLSSSLQEKVSLEFRNDIKNLIDRGLDYSFLHGEYDVYEDGFVHLVALCVGPNANNTKMYTQSMDMGNNMEAALQVSMGIRPQQPTSILQGKVILNHLLCAFEPSKADSIVNFSKALSNPNVWLRYLPGQEIIIEPAKNHTVIGSILAKGSCLKHCVEKIKALRKEILRTPDHVSLMSQILGL</sequence>
<dbReference type="Gene3D" id="3.30.470.20">
    <property type="entry name" value="ATP-grasp fold, B domain"/>
    <property type="match status" value="1"/>
</dbReference>
<reference evidence="1" key="1">
    <citation type="journal article" date="2023" name="Mol. Biol. Evol.">
        <title>Third-Generation Sequencing Reveals the Adaptive Role of the Epigenome in Three Deep-Sea Polychaetes.</title>
        <authorList>
            <person name="Perez M."/>
            <person name="Aroh O."/>
            <person name="Sun Y."/>
            <person name="Lan Y."/>
            <person name="Juniper S.K."/>
            <person name="Young C.R."/>
            <person name="Angers B."/>
            <person name="Qian P.Y."/>
        </authorList>
    </citation>
    <scope>NUCLEOTIDE SEQUENCE</scope>
    <source>
        <strain evidence="1">P08H-3</strain>
    </source>
</reference>
<protein>
    <submittedName>
        <fullName evidence="1">Uncharacterized protein</fullName>
    </submittedName>
</protein>
<dbReference type="Proteomes" id="UP001208570">
    <property type="component" value="Unassembled WGS sequence"/>
</dbReference>
<evidence type="ECO:0000313" key="1">
    <source>
        <dbReference type="EMBL" id="KAK2153689.1"/>
    </source>
</evidence>
<accession>A0AAD9JIN4</accession>
<organism evidence="1 2">
    <name type="scientific">Paralvinella palmiformis</name>
    <dbReference type="NCBI Taxonomy" id="53620"/>
    <lineage>
        <taxon>Eukaryota</taxon>
        <taxon>Metazoa</taxon>
        <taxon>Spiralia</taxon>
        <taxon>Lophotrochozoa</taxon>
        <taxon>Annelida</taxon>
        <taxon>Polychaeta</taxon>
        <taxon>Sedentaria</taxon>
        <taxon>Canalipalpata</taxon>
        <taxon>Terebellida</taxon>
        <taxon>Terebelliformia</taxon>
        <taxon>Alvinellidae</taxon>
        <taxon>Paralvinella</taxon>
    </lineage>
</organism>
<comment type="caution">
    <text evidence="1">The sequence shown here is derived from an EMBL/GenBank/DDBJ whole genome shotgun (WGS) entry which is preliminary data.</text>
</comment>
<dbReference type="EMBL" id="JAODUP010000289">
    <property type="protein sequence ID" value="KAK2153689.1"/>
    <property type="molecule type" value="Genomic_DNA"/>
</dbReference>
<proteinExistence type="predicted"/>
<gene>
    <name evidence="1" type="ORF">LSH36_289g03038</name>
</gene>
<dbReference type="AlphaFoldDB" id="A0AAD9JIN4"/>
<keyword evidence="2" id="KW-1185">Reference proteome</keyword>
<name>A0AAD9JIN4_9ANNE</name>
<evidence type="ECO:0000313" key="2">
    <source>
        <dbReference type="Proteomes" id="UP001208570"/>
    </source>
</evidence>